<keyword evidence="14" id="KW-1185">Reference proteome</keyword>
<evidence type="ECO:0000256" key="9">
    <source>
        <dbReference type="ARBA" id="ARBA00023136"/>
    </source>
</evidence>
<keyword evidence="9 11" id="KW-0472">Membrane</keyword>
<gene>
    <name evidence="13" type="ORF">C2E20_8089</name>
</gene>
<keyword evidence="8 11" id="KW-1133">Transmembrane helix</keyword>
<dbReference type="Pfam" id="PF00168">
    <property type="entry name" value="C2"/>
    <property type="match status" value="1"/>
</dbReference>
<dbReference type="InterPro" id="IPR052981">
    <property type="entry name" value="Ingression_C2_domain"/>
</dbReference>
<feature type="transmembrane region" description="Helical" evidence="11">
    <location>
        <begin position="470"/>
        <end position="491"/>
    </location>
</feature>
<evidence type="ECO:0000256" key="7">
    <source>
        <dbReference type="ARBA" id="ARBA00022692"/>
    </source>
</evidence>
<dbReference type="Gene3D" id="1.20.140.140">
    <property type="entry name" value="Calcium release-activated calcium channel protein Orai"/>
    <property type="match status" value="1"/>
</dbReference>
<dbReference type="InterPro" id="IPR008470">
    <property type="entry name" value="Uncharacterised_Ycf33"/>
</dbReference>
<sequence length="844" mass="92524">MATTGLGGATTGLGGTAAASPAVGAGTYARLTLTVKSAHNMKDKAWLGKSDPYCVIRLADAEIQTHHVKNAGEQCTWDESFAFNNVSPDDVIEFHVYDHNRILKDAHMGEGSLSLRQVFEEGRFEARVPLTTRTGTKDAGELWVSLRKEGGAEMGAGAGAMGGTTTGAGYQRTGEGYETERTGTGYGTERTGAGYGEGLATGGYAAGARGTYERREDEYAREAGLGATGYGATATPAMASTEMRTSTQAVTASADVPVARQGQPEVCSQEYFTKVEDRPVIKERVTRVREHHPVEKEFVVETRATGVERETGQREMEHMGAQDRVVEVAQPVVEQPTEEYFTKVEDRPVMKERVTRTREHHPVEKEFVVETRATGERETGERVQEHMGAHERVVEVAQPKGACDKAWRDEERAWRQADLAWRQEELAFMQQQAAWRAQDLEQRHLENARTLWMRAVEKNRRDVEERAEQLKAISNLSGLIAGFALAAFMQFDFSPDAATEGVQLAFGVTIALTVALESCSMVLCSLIHASILRIGRGYVSSQEEADFMARARQWVSSYKPGDRPPAPRRTFQAHWAYACERQWRVAFLFFTAGIPAFFANMALAAWIKFDYSHKTAAAMTAVLAVAFAYFLVAQNRWSWHLVGERSSELQEVLPPSAPGGLPWDWHHRPHGGPSITVERHASLRERPELDKPSSEPQQALEQQPSQRLSQFLMGEPRVLASCSLGDSGTLLLAAVLAGGLLLGVAEPALAAGGADGAHGVPQLLGDVAENEDFWGNVLRYISYFFSVLLGTAYIAIRPLIELMKRPGTAVLVVAGTAGLVYFVSFTVQTMLGMNDVIDYTARGI</sequence>
<dbReference type="Gene3D" id="2.60.40.150">
    <property type="entry name" value="C2 domain"/>
    <property type="match status" value="1"/>
</dbReference>
<dbReference type="Proteomes" id="UP000239649">
    <property type="component" value="Unassembled WGS sequence"/>
</dbReference>
<feature type="transmembrane region" description="Helical" evidence="11">
    <location>
        <begin position="718"/>
        <end position="742"/>
    </location>
</feature>
<dbReference type="InterPro" id="IPR012446">
    <property type="entry name" value="CRAC_channel"/>
</dbReference>
<dbReference type="InterPro" id="IPR035892">
    <property type="entry name" value="C2_domain_sf"/>
</dbReference>
<comment type="subcellular location">
    <subcellularLocation>
        <location evidence="1">Membrane</location>
        <topology evidence="1">Multi-pass membrane protein</topology>
    </subcellularLocation>
    <subcellularLocation>
        <location evidence="2">Plastid</location>
    </subcellularLocation>
</comment>
<name>A0A2P6V2U0_9CHLO</name>
<dbReference type="SMART" id="SM00239">
    <property type="entry name" value="C2"/>
    <property type="match status" value="1"/>
</dbReference>
<feature type="transmembrane region" description="Helical" evidence="11">
    <location>
        <begin position="777"/>
        <end position="796"/>
    </location>
</feature>
<feature type="domain" description="C2" evidence="12">
    <location>
        <begin position="12"/>
        <end position="128"/>
    </location>
</feature>
<feature type="transmembrane region" description="Helical" evidence="11">
    <location>
        <begin position="808"/>
        <end position="827"/>
    </location>
</feature>
<feature type="transmembrane region" description="Helical" evidence="11">
    <location>
        <begin position="615"/>
        <end position="632"/>
    </location>
</feature>
<feature type="region of interest" description="Disordered" evidence="10">
    <location>
        <begin position="685"/>
        <end position="706"/>
    </location>
</feature>
<evidence type="ECO:0000256" key="4">
    <source>
        <dbReference type="ARBA" id="ARBA00010985"/>
    </source>
</evidence>
<evidence type="ECO:0000256" key="6">
    <source>
        <dbReference type="ARBA" id="ARBA00022640"/>
    </source>
</evidence>
<feature type="compositionally biased region" description="Gly residues" evidence="10">
    <location>
        <begin position="155"/>
        <end position="166"/>
    </location>
</feature>
<evidence type="ECO:0000256" key="2">
    <source>
        <dbReference type="ARBA" id="ARBA00004474"/>
    </source>
</evidence>
<feature type="transmembrane region" description="Helical" evidence="11">
    <location>
        <begin position="503"/>
        <end position="527"/>
    </location>
</feature>
<evidence type="ECO:0000256" key="10">
    <source>
        <dbReference type="SAM" id="MobiDB-lite"/>
    </source>
</evidence>
<evidence type="ECO:0000256" key="1">
    <source>
        <dbReference type="ARBA" id="ARBA00004141"/>
    </source>
</evidence>
<feature type="compositionally biased region" description="Polar residues" evidence="10">
    <location>
        <begin position="694"/>
        <end position="706"/>
    </location>
</feature>
<feature type="transmembrane region" description="Helical" evidence="11">
    <location>
        <begin position="585"/>
        <end position="609"/>
    </location>
</feature>
<dbReference type="InterPro" id="IPR038350">
    <property type="entry name" value="Orai_sf"/>
</dbReference>
<comment type="similarity">
    <text evidence="4">Belongs to the ycf33 family.</text>
</comment>
<dbReference type="GO" id="GO:0009536">
    <property type="term" value="C:plastid"/>
    <property type="evidence" value="ECO:0007669"/>
    <property type="project" value="UniProtKB-SubCell"/>
</dbReference>
<dbReference type="Pfam" id="PF07856">
    <property type="entry name" value="Orai-1"/>
    <property type="match status" value="1"/>
</dbReference>
<dbReference type="EMBL" id="LHPF02000038">
    <property type="protein sequence ID" value="PSC68395.1"/>
    <property type="molecule type" value="Genomic_DNA"/>
</dbReference>
<protein>
    <recommendedName>
        <fullName evidence="5">Uncharacterized protein ycf33</fullName>
    </recommendedName>
</protein>
<comment type="caution">
    <text evidence="13">The sequence shown here is derived from an EMBL/GenBank/DDBJ whole genome shotgun (WGS) entry which is preliminary data.</text>
</comment>
<proteinExistence type="inferred from homology"/>
<evidence type="ECO:0000256" key="8">
    <source>
        <dbReference type="ARBA" id="ARBA00022989"/>
    </source>
</evidence>
<dbReference type="InterPro" id="IPR000008">
    <property type="entry name" value="C2_dom"/>
</dbReference>
<feature type="region of interest" description="Disordered" evidence="10">
    <location>
        <begin position="155"/>
        <end position="194"/>
    </location>
</feature>
<organism evidence="13 14">
    <name type="scientific">Micractinium conductrix</name>
    <dbReference type="NCBI Taxonomy" id="554055"/>
    <lineage>
        <taxon>Eukaryota</taxon>
        <taxon>Viridiplantae</taxon>
        <taxon>Chlorophyta</taxon>
        <taxon>core chlorophytes</taxon>
        <taxon>Trebouxiophyceae</taxon>
        <taxon>Chlorellales</taxon>
        <taxon>Chlorellaceae</taxon>
        <taxon>Chlorella clade</taxon>
        <taxon>Micractinium</taxon>
    </lineage>
</organism>
<dbReference type="OrthoDB" id="61124at2759"/>
<evidence type="ECO:0000259" key="12">
    <source>
        <dbReference type="PROSITE" id="PS50004"/>
    </source>
</evidence>
<dbReference type="PANTHER" id="PTHR47052">
    <property type="entry name" value="CONSERVED SERINE PROLINE-RICH PROTEIN (AFU_ORTHOLOGUE AFUA_2G01790)"/>
    <property type="match status" value="1"/>
</dbReference>
<dbReference type="PROSITE" id="PS50004">
    <property type="entry name" value="C2"/>
    <property type="match status" value="1"/>
</dbReference>
<comment type="similarity">
    <text evidence="3">Belongs to the Orai family.</text>
</comment>
<dbReference type="Pfam" id="PF05421">
    <property type="entry name" value="DUF751"/>
    <property type="match status" value="1"/>
</dbReference>
<dbReference type="PANTHER" id="PTHR47052:SF3">
    <property type="entry name" value="INGRESSION PROTEIN 1"/>
    <property type="match status" value="1"/>
</dbReference>
<evidence type="ECO:0000256" key="11">
    <source>
        <dbReference type="SAM" id="Phobius"/>
    </source>
</evidence>
<dbReference type="SUPFAM" id="SSF49562">
    <property type="entry name" value="C2 domain (Calcium/lipid-binding domain, CaLB)"/>
    <property type="match status" value="1"/>
</dbReference>
<dbReference type="CDD" id="cd00030">
    <property type="entry name" value="C2"/>
    <property type="match status" value="1"/>
</dbReference>
<feature type="compositionally biased region" description="Low complexity" evidence="10">
    <location>
        <begin position="167"/>
        <end position="176"/>
    </location>
</feature>
<keyword evidence="7 11" id="KW-0812">Transmembrane</keyword>
<dbReference type="GO" id="GO:0016020">
    <property type="term" value="C:membrane"/>
    <property type="evidence" value="ECO:0007669"/>
    <property type="project" value="UniProtKB-SubCell"/>
</dbReference>
<reference evidence="13 14" key="1">
    <citation type="journal article" date="2018" name="Plant J.">
        <title>Genome sequences of Chlorella sorokiniana UTEX 1602 and Micractinium conductrix SAG 241.80: implications to maltose excretion by a green alga.</title>
        <authorList>
            <person name="Arriola M.B."/>
            <person name="Velmurugan N."/>
            <person name="Zhang Y."/>
            <person name="Plunkett M.H."/>
            <person name="Hondzo H."/>
            <person name="Barney B.M."/>
        </authorList>
    </citation>
    <scope>NUCLEOTIDE SEQUENCE [LARGE SCALE GENOMIC DNA]</scope>
    <source>
        <strain evidence="13 14">SAG 241.80</strain>
    </source>
</reference>
<evidence type="ECO:0000256" key="3">
    <source>
        <dbReference type="ARBA" id="ARBA00008062"/>
    </source>
</evidence>
<evidence type="ECO:0000313" key="13">
    <source>
        <dbReference type="EMBL" id="PSC68395.1"/>
    </source>
</evidence>
<evidence type="ECO:0000256" key="5">
    <source>
        <dbReference type="ARBA" id="ARBA00021584"/>
    </source>
</evidence>
<keyword evidence="6" id="KW-0934">Plastid</keyword>
<dbReference type="AlphaFoldDB" id="A0A2P6V2U0"/>
<accession>A0A2P6V2U0</accession>
<evidence type="ECO:0000313" key="14">
    <source>
        <dbReference type="Proteomes" id="UP000239649"/>
    </source>
</evidence>